<organism evidence="5 6">
    <name type="scientific">Nocardioides yefusunii</name>
    <dbReference type="NCBI Taxonomy" id="2500546"/>
    <lineage>
        <taxon>Bacteria</taxon>
        <taxon>Bacillati</taxon>
        <taxon>Actinomycetota</taxon>
        <taxon>Actinomycetes</taxon>
        <taxon>Propionibacteriales</taxon>
        <taxon>Nocardioidaceae</taxon>
        <taxon>Nocardioides</taxon>
    </lineage>
</organism>
<dbReference type="PANTHER" id="PTHR43408">
    <property type="entry name" value="FMN REDUCTASE (NADPH)"/>
    <property type="match status" value="1"/>
</dbReference>
<evidence type="ECO:0000259" key="4">
    <source>
        <dbReference type="Pfam" id="PF03358"/>
    </source>
</evidence>
<evidence type="ECO:0000313" key="5">
    <source>
        <dbReference type="EMBL" id="MFC6152507.1"/>
    </source>
</evidence>
<dbReference type="PANTHER" id="PTHR43408:SF2">
    <property type="entry name" value="FMN REDUCTASE (NADPH)"/>
    <property type="match status" value="1"/>
</dbReference>
<proteinExistence type="predicted"/>
<dbReference type="Pfam" id="PF03358">
    <property type="entry name" value="FMN_red"/>
    <property type="match status" value="1"/>
</dbReference>
<dbReference type="InterPro" id="IPR005025">
    <property type="entry name" value="FMN_Rdtase-like_dom"/>
</dbReference>
<dbReference type="Gene3D" id="3.40.50.360">
    <property type="match status" value="1"/>
</dbReference>
<dbReference type="EMBL" id="JBHSQI010000001">
    <property type="protein sequence ID" value="MFC6152507.1"/>
    <property type="molecule type" value="Genomic_DNA"/>
</dbReference>
<gene>
    <name evidence="5" type="ORF">ACFPWU_02365</name>
</gene>
<evidence type="ECO:0000256" key="1">
    <source>
        <dbReference type="ARBA" id="ARBA00022630"/>
    </source>
</evidence>
<keyword evidence="3 5" id="KW-0560">Oxidoreductase</keyword>
<sequence length="210" mass="21893">MTFRIAVLSAGLSSPSTTRLLADQLAASVTGALRDLGHDPTVQVVELRPLAHALADNLLTGFAAGDLADAIRVVEESDVLVAVTPVFSASYSGLFKTFFDVLTPEALAGKPLLMGATAGTARHSLVLEHALRPLFSYLKASVIPTGVFAASEDFGPASDGSVQARADRAGREAAALLTAGGVKVERRARTVEEEFDAPTPFAELLGRLGH</sequence>
<dbReference type="GO" id="GO:0016491">
    <property type="term" value="F:oxidoreductase activity"/>
    <property type="evidence" value="ECO:0007669"/>
    <property type="project" value="UniProtKB-KW"/>
</dbReference>
<dbReference type="EC" id="1.5.1.-" evidence="5"/>
<evidence type="ECO:0000313" key="6">
    <source>
        <dbReference type="Proteomes" id="UP001596098"/>
    </source>
</evidence>
<evidence type="ECO:0000256" key="2">
    <source>
        <dbReference type="ARBA" id="ARBA00022643"/>
    </source>
</evidence>
<name>A0ABW1QUH6_9ACTN</name>
<keyword evidence="6" id="KW-1185">Reference proteome</keyword>
<dbReference type="RefSeq" id="WP_128220818.1">
    <property type="nucleotide sequence ID" value="NZ_CP034929.1"/>
</dbReference>
<protein>
    <submittedName>
        <fullName evidence="5">FMN reductase</fullName>
        <ecNumber evidence="5">1.5.1.-</ecNumber>
    </submittedName>
</protein>
<dbReference type="InterPro" id="IPR023932">
    <property type="entry name" value="CE1759_FMN_reduct"/>
</dbReference>
<evidence type="ECO:0000256" key="3">
    <source>
        <dbReference type="ARBA" id="ARBA00023002"/>
    </source>
</evidence>
<keyword evidence="1" id="KW-0285">Flavoprotein</keyword>
<dbReference type="InterPro" id="IPR029039">
    <property type="entry name" value="Flavoprotein-like_sf"/>
</dbReference>
<dbReference type="SUPFAM" id="SSF52218">
    <property type="entry name" value="Flavoproteins"/>
    <property type="match status" value="1"/>
</dbReference>
<accession>A0ABW1QUH6</accession>
<comment type="caution">
    <text evidence="5">The sequence shown here is derived from an EMBL/GenBank/DDBJ whole genome shotgun (WGS) entry which is preliminary data.</text>
</comment>
<dbReference type="NCBIfam" id="TIGR04037">
    <property type="entry name" value="LLM_duo_CE1759"/>
    <property type="match status" value="1"/>
</dbReference>
<dbReference type="InterPro" id="IPR051814">
    <property type="entry name" value="NAD(P)H-dep_FMN_reductase"/>
</dbReference>
<keyword evidence="2" id="KW-0288">FMN</keyword>
<dbReference type="Proteomes" id="UP001596098">
    <property type="component" value="Unassembled WGS sequence"/>
</dbReference>
<feature type="domain" description="NADPH-dependent FMN reductase-like" evidence="4">
    <location>
        <begin position="4"/>
        <end position="153"/>
    </location>
</feature>
<reference evidence="6" key="1">
    <citation type="journal article" date="2019" name="Int. J. Syst. Evol. Microbiol.">
        <title>The Global Catalogue of Microorganisms (GCM) 10K type strain sequencing project: providing services to taxonomists for standard genome sequencing and annotation.</title>
        <authorList>
            <consortium name="The Broad Institute Genomics Platform"/>
            <consortium name="The Broad Institute Genome Sequencing Center for Infectious Disease"/>
            <person name="Wu L."/>
            <person name="Ma J."/>
        </authorList>
    </citation>
    <scope>NUCLEOTIDE SEQUENCE [LARGE SCALE GENOMIC DNA]</scope>
    <source>
        <strain evidence="6">DFY28</strain>
    </source>
</reference>